<feature type="chain" id="PRO_5008143354" description="Secreted protein" evidence="1">
    <location>
        <begin position="18"/>
        <end position="53"/>
    </location>
</feature>
<feature type="signal peptide" evidence="1">
    <location>
        <begin position="1"/>
        <end position="17"/>
    </location>
</feature>
<evidence type="ECO:0000313" key="2">
    <source>
        <dbReference type="EnsemblMetazoa" id="AQUA014031-PA"/>
    </source>
</evidence>
<protein>
    <recommendedName>
        <fullName evidence="4">Secreted protein</fullName>
    </recommendedName>
</protein>
<dbReference type="Proteomes" id="UP000076407">
    <property type="component" value="Unassembled WGS sequence"/>
</dbReference>
<name>A0A182XQ85_ANOQN</name>
<accession>A0A182XQ85</accession>
<dbReference type="VEuPathDB" id="VectorBase:AQUA014031"/>
<organism evidence="2 3">
    <name type="scientific">Anopheles quadriannulatus</name>
    <name type="common">Mosquito</name>
    <dbReference type="NCBI Taxonomy" id="34691"/>
    <lineage>
        <taxon>Eukaryota</taxon>
        <taxon>Metazoa</taxon>
        <taxon>Ecdysozoa</taxon>
        <taxon>Arthropoda</taxon>
        <taxon>Hexapoda</taxon>
        <taxon>Insecta</taxon>
        <taxon>Pterygota</taxon>
        <taxon>Neoptera</taxon>
        <taxon>Endopterygota</taxon>
        <taxon>Diptera</taxon>
        <taxon>Nematocera</taxon>
        <taxon>Culicoidea</taxon>
        <taxon>Culicidae</taxon>
        <taxon>Anophelinae</taxon>
        <taxon>Anopheles</taxon>
    </lineage>
</organism>
<evidence type="ECO:0000256" key="1">
    <source>
        <dbReference type="SAM" id="SignalP"/>
    </source>
</evidence>
<keyword evidence="1" id="KW-0732">Signal</keyword>
<dbReference type="EnsemblMetazoa" id="AQUA014031-RA">
    <property type="protein sequence ID" value="AQUA014031-PA"/>
    <property type="gene ID" value="AQUA014031"/>
</dbReference>
<keyword evidence="3" id="KW-1185">Reference proteome</keyword>
<evidence type="ECO:0000313" key="3">
    <source>
        <dbReference type="Proteomes" id="UP000076407"/>
    </source>
</evidence>
<evidence type="ECO:0008006" key="4">
    <source>
        <dbReference type="Google" id="ProtNLM"/>
    </source>
</evidence>
<dbReference type="AlphaFoldDB" id="A0A182XQ85"/>
<sequence>MLLLLLLLVSLVPTLLRTPRIAFKCPLLQRPGPSSPLYFVDAPIRRTVLLRSR</sequence>
<reference evidence="2" key="1">
    <citation type="submission" date="2020-05" db="UniProtKB">
        <authorList>
            <consortium name="EnsemblMetazoa"/>
        </authorList>
    </citation>
    <scope>IDENTIFICATION</scope>
    <source>
        <strain evidence="2">SANGQUA</strain>
    </source>
</reference>
<proteinExistence type="predicted"/>